<organism evidence="3 4">
    <name type="scientific">Methylobacterium aerolatum</name>
    <dbReference type="NCBI Taxonomy" id="418708"/>
    <lineage>
        <taxon>Bacteria</taxon>
        <taxon>Pseudomonadati</taxon>
        <taxon>Pseudomonadota</taxon>
        <taxon>Alphaproteobacteria</taxon>
        <taxon>Hyphomicrobiales</taxon>
        <taxon>Methylobacteriaceae</taxon>
        <taxon>Methylobacterium</taxon>
    </lineage>
</organism>
<sequence>MNESTGEKSLGLIEMTGDIVAAYVSRNHVSVADLPALIASVHGAISGRLTGESAPAQASADRPTAAQIRKSVTPDALISFIDGTPYKTLKRHLTKHGFNPETYREHFGLPSDYPMVAASYSETRSNLARSLGLGQTGGRGASKEAPRAATKGRRKAA</sequence>
<feature type="region of interest" description="Disordered" evidence="2">
    <location>
        <begin position="129"/>
        <end position="157"/>
    </location>
</feature>
<name>A0ABU0I5V3_9HYPH</name>
<dbReference type="EMBL" id="JAUSVP010000013">
    <property type="protein sequence ID" value="MDQ0449260.1"/>
    <property type="molecule type" value="Genomic_DNA"/>
</dbReference>
<evidence type="ECO:0000256" key="1">
    <source>
        <dbReference type="ARBA" id="ARBA00007031"/>
    </source>
</evidence>
<evidence type="ECO:0000256" key="2">
    <source>
        <dbReference type="SAM" id="MobiDB-lite"/>
    </source>
</evidence>
<proteinExistence type="inferred from homology"/>
<keyword evidence="4" id="KW-1185">Reference proteome</keyword>
<protein>
    <submittedName>
        <fullName evidence="3">Transcriptional regulator</fullName>
    </submittedName>
</protein>
<dbReference type="RefSeq" id="WP_238203977.1">
    <property type="nucleotide sequence ID" value="NZ_BPQE01000016.1"/>
</dbReference>
<dbReference type="Pfam" id="PF05443">
    <property type="entry name" value="ROS_MUCR"/>
    <property type="match status" value="1"/>
</dbReference>
<comment type="similarity">
    <text evidence="1">Belongs to the ros/MucR family.</text>
</comment>
<dbReference type="InterPro" id="IPR041920">
    <property type="entry name" value="ROS/MUCR_sf"/>
</dbReference>
<comment type="caution">
    <text evidence="3">The sequence shown here is derived from an EMBL/GenBank/DDBJ whole genome shotgun (WGS) entry which is preliminary data.</text>
</comment>
<gene>
    <name evidence="3" type="ORF">QO012_003777</name>
</gene>
<accession>A0ABU0I5V3</accession>
<dbReference type="Gene3D" id="1.10.10.1550">
    <property type="entry name" value="ROS/MUCR transcriptional regulator protein"/>
    <property type="match status" value="1"/>
</dbReference>
<dbReference type="InterPro" id="IPR008807">
    <property type="entry name" value="ROS_MUCR"/>
</dbReference>
<evidence type="ECO:0000313" key="3">
    <source>
        <dbReference type="EMBL" id="MDQ0449260.1"/>
    </source>
</evidence>
<reference evidence="3 4" key="1">
    <citation type="submission" date="2023-07" db="EMBL/GenBank/DDBJ databases">
        <title>Genomic Encyclopedia of Type Strains, Phase IV (KMG-IV): sequencing the most valuable type-strain genomes for metagenomic binning, comparative biology and taxonomic classification.</title>
        <authorList>
            <person name="Goeker M."/>
        </authorList>
    </citation>
    <scope>NUCLEOTIDE SEQUENCE [LARGE SCALE GENOMIC DNA]</scope>
    <source>
        <strain evidence="3 4">DSM 19013</strain>
    </source>
</reference>
<evidence type="ECO:0000313" key="4">
    <source>
        <dbReference type="Proteomes" id="UP001231124"/>
    </source>
</evidence>
<dbReference type="Proteomes" id="UP001231124">
    <property type="component" value="Unassembled WGS sequence"/>
</dbReference>